<dbReference type="EC" id="4.1.1.5" evidence="4 9"/>
<accession>A0A5C8JKQ4</accession>
<reference evidence="11 12" key="1">
    <citation type="submission" date="2019-08" db="EMBL/GenBank/DDBJ databases">
        <authorList>
            <person name="Shi S."/>
        </authorList>
    </citation>
    <scope>NUCLEOTIDE SEQUENCE [LARGE SCALE GENOMIC DNA]</scope>
    <source>
        <strain evidence="11 12">GY10130</strain>
    </source>
</reference>
<keyword evidence="8 9" id="KW-0456">Lyase</keyword>
<dbReference type="PANTHER" id="PTHR35524">
    <property type="entry name" value="ALPHA-ACETOLACTATE DECARBOXYLASE"/>
    <property type="match status" value="1"/>
</dbReference>
<gene>
    <name evidence="11" type="ORF">FVR03_15800</name>
</gene>
<keyword evidence="10" id="KW-0732">Signal</keyword>
<keyword evidence="7 9" id="KW-0005">Acetoin biosynthesis</keyword>
<evidence type="ECO:0000256" key="7">
    <source>
        <dbReference type="ARBA" id="ARBA00023061"/>
    </source>
</evidence>
<dbReference type="OrthoDB" id="8612680at2"/>
<dbReference type="RefSeq" id="WP_147922731.1">
    <property type="nucleotide sequence ID" value="NZ_VRTY01000063.1"/>
</dbReference>
<comment type="pathway">
    <text evidence="2 9">Polyol metabolism; (R,R)-butane-2,3-diol biosynthesis; (R,R)-butane-2,3-diol from pyruvate: step 2/3.</text>
</comment>
<evidence type="ECO:0000256" key="2">
    <source>
        <dbReference type="ARBA" id="ARBA00005170"/>
    </source>
</evidence>
<evidence type="ECO:0000256" key="1">
    <source>
        <dbReference type="ARBA" id="ARBA00001784"/>
    </source>
</evidence>
<evidence type="ECO:0000256" key="5">
    <source>
        <dbReference type="ARBA" id="ARBA00020164"/>
    </source>
</evidence>
<dbReference type="PANTHER" id="PTHR35524:SF1">
    <property type="entry name" value="ALPHA-ACETOLACTATE DECARBOXYLASE"/>
    <property type="match status" value="1"/>
</dbReference>
<dbReference type="PIRSF" id="PIRSF001332">
    <property type="entry name" value="Acetolac_decarb"/>
    <property type="match status" value="1"/>
</dbReference>
<organism evidence="11 12">
    <name type="scientific">Pontibacter qinzhouensis</name>
    <dbReference type="NCBI Taxonomy" id="2603253"/>
    <lineage>
        <taxon>Bacteria</taxon>
        <taxon>Pseudomonadati</taxon>
        <taxon>Bacteroidota</taxon>
        <taxon>Cytophagia</taxon>
        <taxon>Cytophagales</taxon>
        <taxon>Hymenobacteraceae</taxon>
        <taxon>Pontibacter</taxon>
    </lineage>
</organism>
<evidence type="ECO:0000256" key="6">
    <source>
        <dbReference type="ARBA" id="ARBA00022793"/>
    </source>
</evidence>
<comment type="similarity">
    <text evidence="3 9">Belongs to the alpha-acetolactate decarboxylase family.</text>
</comment>
<evidence type="ECO:0000313" key="11">
    <source>
        <dbReference type="EMBL" id="TXK37264.1"/>
    </source>
</evidence>
<dbReference type="GO" id="GO:0047605">
    <property type="term" value="F:acetolactate decarboxylase activity"/>
    <property type="evidence" value="ECO:0007669"/>
    <property type="project" value="UniProtKB-UniRule"/>
</dbReference>
<name>A0A5C8JKQ4_9BACT</name>
<feature type="signal peptide" evidence="10">
    <location>
        <begin position="1"/>
        <end position="22"/>
    </location>
</feature>
<dbReference type="AlphaFoldDB" id="A0A5C8JKQ4"/>
<dbReference type="GO" id="GO:0045151">
    <property type="term" value="P:acetoin biosynthetic process"/>
    <property type="evidence" value="ECO:0007669"/>
    <property type="project" value="UniProtKB-UniRule"/>
</dbReference>
<protein>
    <recommendedName>
        <fullName evidence="5 9">Alpha-acetolactate decarboxylase</fullName>
        <ecNumber evidence="4 9">4.1.1.5</ecNumber>
    </recommendedName>
</protein>
<evidence type="ECO:0000313" key="12">
    <source>
        <dbReference type="Proteomes" id="UP000321926"/>
    </source>
</evidence>
<evidence type="ECO:0000256" key="4">
    <source>
        <dbReference type="ARBA" id="ARBA00013204"/>
    </source>
</evidence>
<sequence length="258" mass="28659">MHQFVTLLPMVFLLLLAGCNNPESTTEAQQAEASADDQLFFASLNRAIHQGQYDGTITLGNLKKHGTLGVGSSARLAYELVLVDGIAYGIPADGKVYELPDTTQIPFAAIKHFRPEQKLVLNRSVTLQELEVYLDSVLTRNTFAALKVSGRFSKLKYRSFNPQQPPYKSTEQVPDVLFERENLTIDMVGFFTPESAEVLNSPVYHFHFVDEGRTTGGHVLNGVAEQVTIEIDYASGLQVQLPDPKLLQHLDLNKPINE</sequence>
<comment type="catalytic activity">
    <reaction evidence="1 9">
        <text>(2S)-2-acetolactate + H(+) = (R)-acetoin + CO2</text>
        <dbReference type="Rhea" id="RHEA:21580"/>
        <dbReference type="ChEBI" id="CHEBI:15378"/>
        <dbReference type="ChEBI" id="CHEBI:15686"/>
        <dbReference type="ChEBI" id="CHEBI:16526"/>
        <dbReference type="ChEBI" id="CHEBI:58476"/>
        <dbReference type="EC" id="4.1.1.5"/>
    </reaction>
</comment>
<evidence type="ECO:0000256" key="3">
    <source>
        <dbReference type="ARBA" id="ARBA00007106"/>
    </source>
</evidence>
<evidence type="ECO:0000256" key="9">
    <source>
        <dbReference type="PIRNR" id="PIRNR001332"/>
    </source>
</evidence>
<dbReference type="EMBL" id="VRTY01000063">
    <property type="protein sequence ID" value="TXK37264.1"/>
    <property type="molecule type" value="Genomic_DNA"/>
</dbReference>
<dbReference type="Pfam" id="PF03306">
    <property type="entry name" value="AAL_decarboxy"/>
    <property type="match status" value="1"/>
</dbReference>
<dbReference type="InterPro" id="IPR005128">
    <property type="entry name" value="Acetolactate_a_deCO2ase"/>
</dbReference>
<evidence type="ECO:0000256" key="10">
    <source>
        <dbReference type="SAM" id="SignalP"/>
    </source>
</evidence>
<dbReference type="SUPFAM" id="SSF117856">
    <property type="entry name" value="AF0104/ALDC/Ptd012-like"/>
    <property type="match status" value="1"/>
</dbReference>
<comment type="caution">
    <text evidence="11">The sequence shown here is derived from an EMBL/GenBank/DDBJ whole genome shotgun (WGS) entry which is preliminary data.</text>
</comment>
<evidence type="ECO:0000256" key="8">
    <source>
        <dbReference type="ARBA" id="ARBA00023239"/>
    </source>
</evidence>
<dbReference type="CDD" id="cd17299">
    <property type="entry name" value="acetolactate_decarboxylase"/>
    <property type="match status" value="1"/>
</dbReference>
<proteinExistence type="inferred from homology"/>
<keyword evidence="12" id="KW-1185">Reference proteome</keyword>
<dbReference type="Proteomes" id="UP000321926">
    <property type="component" value="Unassembled WGS sequence"/>
</dbReference>
<keyword evidence="6 9" id="KW-0210">Decarboxylase</keyword>
<feature type="chain" id="PRO_5023107073" description="Alpha-acetolactate decarboxylase" evidence="10">
    <location>
        <begin position="23"/>
        <end position="258"/>
    </location>
</feature>
<dbReference type="Gene3D" id="3.30.1330.80">
    <property type="entry name" value="Hypothetical protein, similar to alpha- acetolactate decarboxylase, domain 2"/>
    <property type="match status" value="2"/>
</dbReference>
<dbReference type="UniPathway" id="UPA00626">
    <property type="reaction ID" value="UER00678"/>
</dbReference>